<keyword evidence="1" id="KW-0472">Membrane</keyword>
<reference evidence="2" key="1">
    <citation type="submission" date="2020-05" db="EMBL/GenBank/DDBJ databases">
        <title>Mycena genomes resolve the evolution of fungal bioluminescence.</title>
        <authorList>
            <person name="Tsai I.J."/>
        </authorList>
    </citation>
    <scope>NUCLEOTIDE SEQUENCE</scope>
    <source>
        <strain evidence="2">CCC161011</strain>
    </source>
</reference>
<comment type="caution">
    <text evidence="2">The sequence shown here is derived from an EMBL/GenBank/DDBJ whole genome shotgun (WGS) entry which is preliminary data.</text>
</comment>
<feature type="transmembrane region" description="Helical" evidence="1">
    <location>
        <begin position="189"/>
        <end position="210"/>
    </location>
</feature>
<feature type="transmembrane region" description="Helical" evidence="1">
    <location>
        <begin position="138"/>
        <end position="156"/>
    </location>
</feature>
<dbReference type="Gene3D" id="1.20.1070.10">
    <property type="entry name" value="Rhodopsin 7-helix transmembrane proteins"/>
    <property type="match status" value="1"/>
</dbReference>
<proteinExistence type="predicted"/>
<dbReference type="AlphaFoldDB" id="A0A8H6X2T8"/>
<accession>A0A8H6X2T8</accession>
<evidence type="ECO:0000313" key="2">
    <source>
        <dbReference type="EMBL" id="KAF7333186.1"/>
    </source>
</evidence>
<feature type="transmembrane region" description="Helical" evidence="1">
    <location>
        <begin position="51"/>
        <end position="70"/>
    </location>
</feature>
<keyword evidence="3" id="KW-1185">Reference proteome</keyword>
<sequence length="397" mass="43636">MSSSEQHLVVLINDVTLGVSIPGVVLSIPLLTAIAYLLWNPVSRPHLNRVSFRLLIYAIAANLVLGSVMIPDMQETTLGCSFVAFLSVASPLLSASMFCCIALNLQSALSSPVLCAYFHRSFRLVLLYGVNGKTMEKYYMGGAFLLCIACTIPPLAAGELGWYVTNGVCWLRDPTPAIQLHWLLATQSVPMLTMSAIEVYSVVRIIIFMVQHEMEIQQLRANTTSQSTGISDSGIGTVASRRPKHPIVEFRSMIIRIALYPVLSCFLSITPCILDVYSIMDPDLTDLPLDLRILDVFIFCLRPLLYALLSATDPSLIRAVRSLNLKVLSRCTDESEDVRADSYELSGVRFATKSGRNTLVPYATSASGDPEQQDSPAVLVDPGRIVELRPDRIAHQL</sequence>
<organism evidence="2 3">
    <name type="scientific">Mycena venus</name>
    <dbReference type="NCBI Taxonomy" id="2733690"/>
    <lineage>
        <taxon>Eukaryota</taxon>
        <taxon>Fungi</taxon>
        <taxon>Dikarya</taxon>
        <taxon>Basidiomycota</taxon>
        <taxon>Agaricomycotina</taxon>
        <taxon>Agaricomycetes</taxon>
        <taxon>Agaricomycetidae</taxon>
        <taxon>Agaricales</taxon>
        <taxon>Marasmiineae</taxon>
        <taxon>Mycenaceae</taxon>
        <taxon>Mycena</taxon>
    </lineage>
</organism>
<feature type="transmembrane region" description="Helical" evidence="1">
    <location>
        <begin position="82"/>
        <end position="103"/>
    </location>
</feature>
<keyword evidence="1" id="KW-1133">Transmembrane helix</keyword>
<evidence type="ECO:0000256" key="1">
    <source>
        <dbReference type="SAM" id="Phobius"/>
    </source>
</evidence>
<feature type="transmembrane region" description="Helical" evidence="1">
    <location>
        <begin position="291"/>
        <end position="309"/>
    </location>
</feature>
<keyword evidence="1" id="KW-0812">Transmembrane</keyword>
<dbReference type="OrthoDB" id="3251871at2759"/>
<dbReference type="Proteomes" id="UP000620124">
    <property type="component" value="Unassembled WGS sequence"/>
</dbReference>
<dbReference type="SUPFAM" id="SSF81321">
    <property type="entry name" value="Family A G protein-coupled receptor-like"/>
    <property type="match status" value="1"/>
</dbReference>
<gene>
    <name evidence="2" type="ORF">MVEN_02384400</name>
</gene>
<dbReference type="EMBL" id="JACAZI010000030">
    <property type="protein sequence ID" value="KAF7333186.1"/>
    <property type="molecule type" value="Genomic_DNA"/>
</dbReference>
<feature type="transmembrane region" description="Helical" evidence="1">
    <location>
        <begin position="257"/>
        <end position="279"/>
    </location>
</feature>
<protein>
    <submittedName>
        <fullName evidence="2">Uncharacterized protein</fullName>
    </submittedName>
</protein>
<name>A0A8H6X2T8_9AGAR</name>
<feature type="transmembrane region" description="Helical" evidence="1">
    <location>
        <begin position="20"/>
        <end position="39"/>
    </location>
</feature>
<evidence type="ECO:0000313" key="3">
    <source>
        <dbReference type="Proteomes" id="UP000620124"/>
    </source>
</evidence>